<sequence length="214" mass="21618">MADDGPSGFDSGGGGGGAVFGGDDGDDTHTTANTARDEKGGTTVGVHSTDPAMHSTHGVFGSSSAAGSTPVAIPLSRADRGAADIPNGTANDFSGDTGRRRRSLRDGVPSLAHTDSDSAVGLDVSQPERGVPVPGATTTSPLAAATPNPELKAGGLTTPPFTGRLSTSTAGSSGRRYVPRHRTGGPPNEEGTGLKKIWKGLKEFVLDNKEVTYH</sequence>
<name>A0A139AI21_GONPJ</name>
<evidence type="ECO:0000256" key="1">
    <source>
        <dbReference type="SAM" id="MobiDB-lite"/>
    </source>
</evidence>
<gene>
    <name evidence="2" type="ORF">M427DRAFT_56339</name>
</gene>
<proteinExistence type="predicted"/>
<feature type="compositionally biased region" description="Gly residues" evidence="1">
    <location>
        <begin position="10"/>
        <end position="22"/>
    </location>
</feature>
<feature type="region of interest" description="Disordered" evidence="1">
    <location>
        <begin position="1"/>
        <end position="193"/>
    </location>
</feature>
<feature type="compositionally biased region" description="Low complexity" evidence="1">
    <location>
        <begin position="134"/>
        <end position="149"/>
    </location>
</feature>
<evidence type="ECO:0000313" key="2">
    <source>
        <dbReference type="EMBL" id="KXS16053.1"/>
    </source>
</evidence>
<dbReference type="AlphaFoldDB" id="A0A139AI21"/>
<protein>
    <submittedName>
        <fullName evidence="2">Uncharacterized protein</fullName>
    </submittedName>
</protein>
<dbReference type="Proteomes" id="UP000070544">
    <property type="component" value="Unassembled WGS sequence"/>
</dbReference>
<evidence type="ECO:0000313" key="3">
    <source>
        <dbReference type="Proteomes" id="UP000070544"/>
    </source>
</evidence>
<reference evidence="2 3" key="1">
    <citation type="journal article" date="2015" name="Genome Biol. Evol.">
        <title>Phylogenomic analyses indicate that early fungi evolved digesting cell walls of algal ancestors of land plants.</title>
        <authorList>
            <person name="Chang Y."/>
            <person name="Wang S."/>
            <person name="Sekimoto S."/>
            <person name="Aerts A.L."/>
            <person name="Choi C."/>
            <person name="Clum A."/>
            <person name="LaButti K.M."/>
            <person name="Lindquist E.A."/>
            <person name="Yee Ngan C."/>
            <person name="Ohm R.A."/>
            <person name="Salamov A.A."/>
            <person name="Grigoriev I.V."/>
            <person name="Spatafora J.W."/>
            <person name="Berbee M.L."/>
        </authorList>
    </citation>
    <scope>NUCLEOTIDE SEQUENCE [LARGE SCALE GENOMIC DNA]</scope>
    <source>
        <strain evidence="2 3">JEL478</strain>
    </source>
</reference>
<keyword evidence="3" id="KW-1185">Reference proteome</keyword>
<dbReference type="EMBL" id="KQ965758">
    <property type="protein sequence ID" value="KXS16053.1"/>
    <property type="molecule type" value="Genomic_DNA"/>
</dbReference>
<organism evidence="2 3">
    <name type="scientific">Gonapodya prolifera (strain JEL478)</name>
    <name type="common">Monoblepharis prolifera</name>
    <dbReference type="NCBI Taxonomy" id="1344416"/>
    <lineage>
        <taxon>Eukaryota</taxon>
        <taxon>Fungi</taxon>
        <taxon>Fungi incertae sedis</taxon>
        <taxon>Chytridiomycota</taxon>
        <taxon>Chytridiomycota incertae sedis</taxon>
        <taxon>Monoblepharidomycetes</taxon>
        <taxon>Monoblepharidales</taxon>
        <taxon>Gonapodyaceae</taxon>
        <taxon>Gonapodya</taxon>
    </lineage>
</organism>
<accession>A0A139AI21</accession>